<comment type="caution">
    <text evidence="1">The sequence shown here is derived from an EMBL/GenBank/DDBJ whole genome shotgun (WGS) entry which is preliminary data.</text>
</comment>
<keyword evidence="2" id="KW-1185">Reference proteome</keyword>
<dbReference type="OrthoDB" id="3944995at2759"/>
<proteinExistence type="predicted"/>
<dbReference type="EMBL" id="SNSC02000001">
    <property type="protein sequence ID" value="TID27345.1"/>
    <property type="molecule type" value="Genomic_DNA"/>
</dbReference>
<dbReference type="GO" id="GO:0016787">
    <property type="term" value="F:hydrolase activity"/>
    <property type="evidence" value="ECO:0007669"/>
    <property type="project" value="UniProtKB-KW"/>
</dbReference>
<name>A0A4Z1PCX1_9PEZI</name>
<protein>
    <submittedName>
        <fullName evidence="1">Putative glycoside hydrolase family 43 protein</fullName>
    </submittedName>
</protein>
<evidence type="ECO:0000313" key="2">
    <source>
        <dbReference type="Proteomes" id="UP000298493"/>
    </source>
</evidence>
<accession>A0A4Z1PCX1</accession>
<gene>
    <name evidence="1" type="ORF">E6O75_ATG00112</name>
</gene>
<reference evidence="1 2" key="1">
    <citation type="submission" date="2019-04" db="EMBL/GenBank/DDBJ databases">
        <title>High contiguity whole genome sequence and gene annotation resource for two Venturia nashicola isolates.</title>
        <authorList>
            <person name="Prokchorchik M."/>
            <person name="Won K."/>
            <person name="Lee Y."/>
            <person name="Choi E.D."/>
            <person name="Segonzac C."/>
            <person name="Sohn K.H."/>
        </authorList>
    </citation>
    <scope>NUCLEOTIDE SEQUENCE [LARGE SCALE GENOMIC DNA]</scope>
    <source>
        <strain evidence="1 2">PRI2</strain>
    </source>
</reference>
<dbReference type="AlphaFoldDB" id="A0A4Z1PCX1"/>
<dbReference type="Proteomes" id="UP000298493">
    <property type="component" value="Unassembled WGS sequence"/>
</dbReference>
<evidence type="ECO:0000313" key="1">
    <source>
        <dbReference type="EMBL" id="TID27345.1"/>
    </source>
</evidence>
<keyword evidence="1" id="KW-0378">Hydrolase</keyword>
<sequence>MKHIYSDYAKLLKDYIYNPNGYYGVTADNFSSRMALCIPAIAKLSETRPKDAFQVMMYASEHCYGDLDFCYKSSGFGETEEPFKKMDGSMVEIIEKRVAEEGKGELGVVGDVYESDGEG</sequence>
<organism evidence="1 2">
    <name type="scientific">Venturia nashicola</name>
    <dbReference type="NCBI Taxonomy" id="86259"/>
    <lineage>
        <taxon>Eukaryota</taxon>
        <taxon>Fungi</taxon>
        <taxon>Dikarya</taxon>
        <taxon>Ascomycota</taxon>
        <taxon>Pezizomycotina</taxon>
        <taxon>Dothideomycetes</taxon>
        <taxon>Pleosporomycetidae</taxon>
        <taxon>Venturiales</taxon>
        <taxon>Venturiaceae</taxon>
        <taxon>Venturia</taxon>
    </lineage>
</organism>